<comment type="caution">
    <text evidence="1">The sequence shown here is derived from an EMBL/GenBank/DDBJ whole genome shotgun (WGS) entry which is preliminary data.</text>
</comment>
<dbReference type="AlphaFoldDB" id="A0A4Y2CS68"/>
<accession>A0A4Y2CS68</accession>
<evidence type="ECO:0000313" key="1">
    <source>
        <dbReference type="EMBL" id="GBM07213.1"/>
    </source>
</evidence>
<evidence type="ECO:0000313" key="2">
    <source>
        <dbReference type="Proteomes" id="UP000499080"/>
    </source>
</evidence>
<gene>
    <name evidence="1" type="ORF">AVEN_25473_1</name>
</gene>
<sequence>MITKMSNEAEPNWKMMVPWTPQATFNFSICHEGCCTNDAPKQKKYPCQLTSYNVTYSPIKIFRLLLAHNSAAACQGRIRKPQKCLEFSMMTG</sequence>
<reference evidence="1 2" key="1">
    <citation type="journal article" date="2019" name="Sci. Rep.">
        <title>Orb-weaving spider Araneus ventricosus genome elucidates the spidroin gene catalogue.</title>
        <authorList>
            <person name="Kono N."/>
            <person name="Nakamura H."/>
            <person name="Ohtoshi R."/>
            <person name="Moran D.A.P."/>
            <person name="Shinohara A."/>
            <person name="Yoshida Y."/>
            <person name="Fujiwara M."/>
            <person name="Mori M."/>
            <person name="Tomita M."/>
            <person name="Arakawa K."/>
        </authorList>
    </citation>
    <scope>NUCLEOTIDE SEQUENCE [LARGE SCALE GENOMIC DNA]</scope>
</reference>
<proteinExistence type="predicted"/>
<organism evidence="1 2">
    <name type="scientific">Araneus ventricosus</name>
    <name type="common">Orbweaver spider</name>
    <name type="synonym">Epeira ventricosa</name>
    <dbReference type="NCBI Taxonomy" id="182803"/>
    <lineage>
        <taxon>Eukaryota</taxon>
        <taxon>Metazoa</taxon>
        <taxon>Ecdysozoa</taxon>
        <taxon>Arthropoda</taxon>
        <taxon>Chelicerata</taxon>
        <taxon>Arachnida</taxon>
        <taxon>Araneae</taxon>
        <taxon>Araneomorphae</taxon>
        <taxon>Entelegynae</taxon>
        <taxon>Araneoidea</taxon>
        <taxon>Araneidae</taxon>
        <taxon>Araneus</taxon>
    </lineage>
</organism>
<keyword evidence="2" id="KW-1185">Reference proteome</keyword>
<dbReference type="EMBL" id="BGPR01000240">
    <property type="protein sequence ID" value="GBM07213.1"/>
    <property type="molecule type" value="Genomic_DNA"/>
</dbReference>
<dbReference type="Proteomes" id="UP000499080">
    <property type="component" value="Unassembled WGS sequence"/>
</dbReference>
<protein>
    <submittedName>
        <fullName evidence="1">Uncharacterized protein</fullName>
    </submittedName>
</protein>
<name>A0A4Y2CS68_ARAVE</name>